<keyword evidence="2" id="KW-1185">Reference proteome</keyword>
<dbReference type="AlphaFoldDB" id="A0A8J8MPZ5"/>
<dbReference type="InterPro" id="IPR006059">
    <property type="entry name" value="SBP"/>
</dbReference>
<name>A0A8J8MPZ5_9FIRM</name>
<dbReference type="Pfam" id="PF13416">
    <property type="entry name" value="SBP_bac_8"/>
    <property type="match status" value="1"/>
</dbReference>
<evidence type="ECO:0000313" key="2">
    <source>
        <dbReference type="Proteomes" id="UP000683246"/>
    </source>
</evidence>
<dbReference type="EMBL" id="CP058649">
    <property type="protein sequence ID" value="QUI25432.1"/>
    <property type="molecule type" value="Genomic_DNA"/>
</dbReference>
<evidence type="ECO:0000313" key="1">
    <source>
        <dbReference type="EMBL" id="QUI25432.1"/>
    </source>
</evidence>
<organism evidence="1 2">
    <name type="scientific">Vallitalea pronyensis</name>
    <dbReference type="NCBI Taxonomy" id="1348613"/>
    <lineage>
        <taxon>Bacteria</taxon>
        <taxon>Bacillati</taxon>
        <taxon>Bacillota</taxon>
        <taxon>Clostridia</taxon>
        <taxon>Lachnospirales</taxon>
        <taxon>Vallitaleaceae</taxon>
        <taxon>Vallitalea</taxon>
    </lineage>
</organism>
<dbReference type="Gene3D" id="3.40.190.10">
    <property type="entry name" value="Periplasmic binding protein-like II"/>
    <property type="match status" value="1"/>
</dbReference>
<reference evidence="1" key="1">
    <citation type="submission" date="2020-07" db="EMBL/GenBank/DDBJ databases">
        <title>Vallitalea pronyensis genome.</title>
        <authorList>
            <person name="Postec A."/>
        </authorList>
    </citation>
    <scope>NUCLEOTIDE SEQUENCE</scope>
    <source>
        <strain evidence="1">FatNI3</strain>
    </source>
</reference>
<dbReference type="InterPro" id="IPR050490">
    <property type="entry name" value="Bact_solute-bd_prot1"/>
</dbReference>
<dbReference type="SUPFAM" id="SSF53850">
    <property type="entry name" value="Periplasmic binding protein-like II"/>
    <property type="match status" value="1"/>
</dbReference>
<protein>
    <submittedName>
        <fullName evidence="1">Extracellular solute-binding protein</fullName>
    </submittedName>
</protein>
<gene>
    <name evidence="1" type="ORF">HZI73_25430</name>
</gene>
<dbReference type="RefSeq" id="WP_212696137.1">
    <property type="nucleotide sequence ID" value="NZ_CP058649.1"/>
</dbReference>
<dbReference type="KEGG" id="vpy:HZI73_25430"/>
<dbReference type="PANTHER" id="PTHR43649:SF12">
    <property type="entry name" value="DIACETYLCHITOBIOSE BINDING PROTEIN DASA"/>
    <property type="match status" value="1"/>
</dbReference>
<dbReference type="PANTHER" id="PTHR43649">
    <property type="entry name" value="ARABINOSE-BINDING PROTEIN-RELATED"/>
    <property type="match status" value="1"/>
</dbReference>
<accession>A0A8J8MPZ5</accession>
<sequence length="386" mass="44558">MTILKGLTWNNHWHTDTIAALSNLFEVNNPDSRIEWCYRSLDAYHSELFSANVNHYDIVLFKNLHMASIISTGILMPLEDIIHESTINNLKKHAVGNSFKAYAQGGHQYGLPFTVTSLVGAYRADLMENLGMDVPKTWMEVLHFCKALPNKMRVMMSLKPWNLYDAFRCYIGGFHRGHAEAFIIGETEVSEALAFFEELIHYIDPSGFHMSMLELYSRMSSVDDIVYTPMIIGNANYSKDGYRKNLIDFCDIPAHHEQVTNGIFYSSGLGITIESKHKDMAADFLRMITSKEVQDHMIVDFDGHPLYKERWFNKENNQQTNRYFINTYESVNHAVNPSVIKGDDEKRLEIGTVIWHYLKSRKANRPQLVTALTQLMNAYEKQIIWH</sequence>
<proteinExistence type="predicted"/>
<dbReference type="Proteomes" id="UP000683246">
    <property type="component" value="Chromosome"/>
</dbReference>